<dbReference type="Pfam" id="PF02325">
    <property type="entry name" value="CCB3_YggT"/>
    <property type="match status" value="1"/>
</dbReference>
<dbReference type="GO" id="GO:0016747">
    <property type="term" value="F:acyltransferase activity, transferring groups other than amino-acyl groups"/>
    <property type="evidence" value="ECO:0007669"/>
    <property type="project" value="InterPro"/>
</dbReference>
<evidence type="ECO:0000313" key="3">
    <source>
        <dbReference type="EMBL" id="KAJ4950530.1"/>
    </source>
</evidence>
<protein>
    <recommendedName>
        <fullName evidence="2">N-acetyltransferase domain-containing protein</fullName>
    </recommendedName>
</protein>
<evidence type="ECO:0000259" key="2">
    <source>
        <dbReference type="PROSITE" id="PS51186"/>
    </source>
</evidence>
<dbReference type="EMBL" id="JAMYWD010000012">
    <property type="protein sequence ID" value="KAJ4950530.1"/>
    <property type="molecule type" value="Genomic_DNA"/>
</dbReference>
<organism evidence="3 4">
    <name type="scientific">Protea cynaroides</name>
    <dbReference type="NCBI Taxonomy" id="273540"/>
    <lineage>
        <taxon>Eukaryota</taxon>
        <taxon>Viridiplantae</taxon>
        <taxon>Streptophyta</taxon>
        <taxon>Embryophyta</taxon>
        <taxon>Tracheophyta</taxon>
        <taxon>Spermatophyta</taxon>
        <taxon>Magnoliopsida</taxon>
        <taxon>Proteales</taxon>
        <taxon>Proteaceae</taxon>
        <taxon>Protea</taxon>
    </lineage>
</organism>
<dbReference type="OrthoDB" id="2066at2759"/>
<dbReference type="Pfam" id="PF00583">
    <property type="entry name" value="Acetyltransf_1"/>
    <property type="match status" value="1"/>
</dbReference>
<keyword evidence="4" id="KW-1185">Reference proteome</keyword>
<gene>
    <name evidence="3" type="ORF">NE237_027362</name>
</gene>
<dbReference type="PANTHER" id="PTHR47426">
    <property type="entry name" value="ACYL-COA N-ACYLTRANSFERASES (NAT) SUPERFAMILY PROTEIN"/>
    <property type="match status" value="1"/>
</dbReference>
<evidence type="ECO:0000256" key="1">
    <source>
        <dbReference type="SAM" id="Phobius"/>
    </source>
</evidence>
<feature type="transmembrane region" description="Helical" evidence="1">
    <location>
        <begin position="144"/>
        <end position="165"/>
    </location>
</feature>
<sequence>MAFVHHSAVTLPTTMASDLLRSSTNGVNGIPLKALSRSRFEVERKNFTVTDKMRKISSPVIHRLKPKMASSSSSKLRSSSPIPTILLSCLNFILFILASASLAPVILLRNPPTSLGWALLLVSCLSLFSSLVSCFSQLTNMCLITHVSLVLASSIGQLLGILALFTREKSSLQLLKSTRDPREALFLIRVECGTLMAMFILQLGVLVMTCAVHSSWVKEYEGWEAEREATARKRSKRMARVQEESMANAVKIAEFRINSVICGIPEGLRQYTMAPDSPSDELATPKPICAVKFVSNCLLLPAFLQTQFSPPPFFRPWNSKPNHLSVVPDLIQILRTSLLSTADVCFRTLSSAAAVNPVFQKFFSLSADFRNFSQVYGRNSRTSDSLSMHKFAAILPGDSVAEIVVTNGILNFLNIYNSILVVRLVLTWFPNSPPAIVSPLSTLCDPYLNIFRGIIPPLGGLDLSPILAFLVLNAFTSTASALPAELPIRQESQNVASSNPRFCNLTTTQKKWMKSPNFLVFSCHGSGSQFQPRSVCVSPAVKSNLTSPQMRKEALSVEIPIASIPLVEPSNPSDLQLDRLQHLDQECINGNGMDFGWFVTRSAVVDEEYWMAAWLRAECHWENKSNERFVDSFKRQFAEQEFNALKRRCKGPYAKKCTCIVAVKKAERNEKQTILKSVVGTLDLTIQYLVQGEEYPGEHKKTPIFNCSKRTRPYIYVANLCVPKSARRRGIASKMLQFAVESAKSDGVEQVFVHVNKDNMSAKELYQKMGFQRVEMATPHSLEQQNYLYCLKT</sequence>
<dbReference type="AlphaFoldDB" id="A0A9Q0GQC7"/>
<reference evidence="3" key="1">
    <citation type="journal article" date="2023" name="Plant J.">
        <title>The genome of the king protea, Protea cynaroides.</title>
        <authorList>
            <person name="Chang J."/>
            <person name="Duong T.A."/>
            <person name="Schoeman C."/>
            <person name="Ma X."/>
            <person name="Roodt D."/>
            <person name="Barker N."/>
            <person name="Li Z."/>
            <person name="Van de Peer Y."/>
            <person name="Mizrachi E."/>
        </authorList>
    </citation>
    <scope>NUCLEOTIDE SEQUENCE</scope>
    <source>
        <tissue evidence="3">Young leaves</tissue>
    </source>
</reference>
<keyword evidence="1" id="KW-0812">Transmembrane</keyword>
<name>A0A9Q0GQC7_9MAGN</name>
<evidence type="ECO:0000313" key="4">
    <source>
        <dbReference type="Proteomes" id="UP001141806"/>
    </source>
</evidence>
<dbReference type="InterPro" id="IPR003425">
    <property type="entry name" value="CCB3/YggT"/>
</dbReference>
<dbReference type="PROSITE" id="PS51186">
    <property type="entry name" value="GNAT"/>
    <property type="match status" value="1"/>
</dbReference>
<dbReference type="SUPFAM" id="SSF55729">
    <property type="entry name" value="Acyl-CoA N-acyltransferases (Nat)"/>
    <property type="match status" value="1"/>
</dbReference>
<keyword evidence="1" id="KW-0472">Membrane</keyword>
<feature type="domain" description="N-acetyltransferase" evidence="2">
    <location>
        <begin position="632"/>
        <end position="789"/>
    </location>
</feature>
<dbReference type="InterPro" id="IPR016181">
    <property type="entry name" value="Acyl_CoA_acyltransferase"/>
</dbReference>
<dbReference type="PANTHER" id="PTHR47426:SF3">
    <property type="entry name" value="GCN5-RELATED N-ACETYLTRANSFERASE 6, CHLOROPLASTIC"/>
    <property type="match status" value="1"/>
</dbReference>
<feature type="transmembrane region" description="Helical" evidence="1">
    <location>
        <begin position="115"/>
        <end position="138"/>
    </location>
</feature>
<comment type="caution">
    <text evidence="3">The sequence shown here is derived from an EMBL/GenBank/DDBJ whole genome shotgun (WGS) entry which is preliminary data.</text>
</comment>
<dbReference type="Proteomes" id="UP001141806">
    <property type="component" value="Unassembled WGS sequence"/>
</dbReference>
<feature type="transmembrane region" description="Helical" evidence="1">
    <location>
        <begin position="85"/>
        <end position="108"/>
    </location>
</feature>
<dbReference type="GO" id="GO:0016020">
    <property type="term" value="C:membrane"/>
    <property type="evidence" value="ECO:0007669"/>
    <property type="project" value="InterPro"/>
</dbReference>
<dbReference type="CDD" id="cd04301">
    <property type="entry name" value="NAT_SF"/>
    <property type="match status" value="1"/>
</dbReference>
<dbReference type="InterPro" id="IPR000182">
    <property type="entry name" value="GNAT_dom"/>
</dbReference>
<proteinExistence type="predicted"/>
<keyword evidence="1" id="KW-1133">Transmembrane helix</keyword>
<accession>A0A9Q0GQC7</accession>
<dbReference type="Gene3D" id="3.40.630.30">
    <property type="match status" value="1"/>
</dbReference>